<dbReference type="AlphaFoldDB" id="A0AA39WP43"/>
<gene>
    <name evidence="1" type="ORF">B0T14DRAFT_565848</name>
</gene>
<evidence type="ECO:0000313" key="1">
    <source>
        <dbReference type="EMBL" id="KAK0618946.1"/>
    </source>
</evidence>
<reference evidence="1" key="1">
    <citation type="submission" date="2023-06" db="EMBL/GenBank/DDBJ databases">
        <title>Genome-scale phylogeny and comparative genomics of the fungal order Sordariales.</title>
        <authorList>
            <consortium name="Lawrence Berkeley National Laboratory"/>
            <person name="Hensen N."/>
            <person name="Bonometti L."/>
            <person name="Westerberg I."/>
            <person name="Brannstrom I.O."/>
            <person name="Guillou S."/>
            <person name="Cros-Aarteil S."/>
            <person name="Calhoun S."/>
            <person name="Haridas S."/>
            <person name="Kuo A."/>
            <person name="Mondo S."/>
            <person name="Pangilinan J."/>
            <person name="Riley R."/>
            <person name="Labutti K."/>
            <person name="Andreopoulos B."/>
            <person name="Lipzen A."/>
            <person name="Chen C."/>
            <person name="Yanf M."/>
            <person name="Daum C."/>
            <person name="Ng V."/>
            <person name="Clum A."/>
            <person name="Steindorff A."/>
            <person name="Ohm R."/>
            <person name="Martin F."/>
            <person name="Silar P."/>
            <person name="Natvig D."/>
            <person name="Lalanne C."/>
            <person name="Gautier V."/>
            <person name="Ament-Velasquez S.L."/>
            <person name="Kruys A."/>
            <person name="Hutchinson M.I."/>
            <person name="Powell A.J."/>
            <person name="Barry K."/>
            <person name="Miller A.N."/>
            <person name="Grigoriev I.V."/>
            <person name="Debuchy R."/>
            <person name="Gladieux P."/>
            <person name="Thoren M.H."/>
            <person name="Johannesson H."/>
        </authorList>
    </citation>
    <scope>NUCLEOTIDE SEQUENCE</scope>
    <source>
        <strain evidence="1">CBS 606.72</strain>
    </source>
</reference>
<proteinExistence type="predicted"/>
<name>A0AA39WP43_9PEZI</name>
<comment type="caution">
    <text evidence="1">The sequence shown here is derived from an EMBL/GenBank/DDBJ whole genome shotgun (WGS) entry which is preliminary data.</text>
</comment>
<sequence length="303" mass="32589">MAFPRITPPPQLPIHVPVPIHGLHARAWAQPENCVSGFTNIETACSALTSRVDTCASVLAADNLKPMEQNPQFASCFCRQDLFSDIVVCKGVHRQCILDYAYDSDFDKYQSQWLEFCGSVSPGLQVTTPPLPTVTIPPATNTCEYVKTACDRYTRYKAICASNYASHSINCNCQPQIQYVESICTIDGGALCATATPTVSGNGELSDLWAYKSCKTWLGIPGTLAPGGLSYIRGTAATPTVTNAPFVDFPLTYFNVPTDPVFNESVTSTRMASITPGSFGSRHGVRGLVLGASLFLAAGIQLL</sequence>
<dbReference type="EMBL" id="JAULSU010000004">
    <property type="protein sequence ID" value="KAK0618946.1"/>
    <property type="molecule type" value="Genomic_DNA"/>
</dbReference>
<accession>A0AA39WP43</accession>
<protein>
    <submittedName>
        <fullName evidence="1">Uncharacterized protein</fullName>
    </submittedName>
</protein>
<organism evidence="1 2">
    <name type="scientific">Immersiella caudata</name>
    <dbReference type="NCBI Taxonomy" id="314043"/>
    <lineage>
        <taxon>Eukaryota</taxon>
        <taxon>Fungi</taxon>
        <taxon>Dikarya</taxon>
        <taxon>Ascomycota</taxon>
        <taxon>Pezizomycotina</taxon>
        <taxon>Sordariomycetes</taxon>
        <taxon>Sordariomycetidae</taxon>
        <taxon>Sordariales</taxon>
        <taxon>Lasiosphaeriaceae</taxon>
        <taxon>Immersiella</taxon>
    </lineage>
</organism>
<keyword evidence="2" id="KW-1185">Reference proteome</keyword>
<dbReference type="Proteomes" id="UP001175000">
    <property type="component" value="Unassembled WGS sequence"/>
</dbReference>
<evidence type="ECO:0000313" key="2">
    <source>
        <dbReference type="Proteomes" id="UP001175000"/>
    </source>
</evidence>